<name>A0ABV6ZQJ2_9HYPH</name>
<proteinExistence type="predicted"/>
<gene>
    <name evidence="1" type="ORF">ACETRX_32925</name>
</gene>
<organism evidence="1 2">
    <name type="scientific">Labrys neptuniae</name>
    <dbReference type="NCBI Taxonomy" id="376174"/>
    <lineage>
        <taxon>Bacteria</taxon>
        <taxon>Pseudomonadati</taxon>
        <taxon>Pseudomonadota</taxon>
        <taxon>Alphaproteobacteria</taxon>
        <taxon>Hyphomicrobiales</taxon>
        <taxon>Xanthobacteraceae</taxon>
        <taxon>Labrys</taxon>
    </lineage>
</organism>
<accession>A0ABV6ZQJ2</accession>
<dbReference type="RefSeq" id="WP_311943099.1">
    <property type="nucleotide sequence ID" value="NZ_JAVSCS010000038.1"/>
</dbReference>
<comment type="caution">
    <text evidence="1">The sequence shown here is derived from an EMBL/GenBank/DDBJ whole genome shotgun (WGS) entry which is preliminary data.</text>
</comment>
<reference evidence="1 2" key="1">
    <citation type="submission" date="2024-09" db="EMBL/GenBank/DDBJ databases">
        <title>Description of Labrys sedimenti sp. nov., isolated from a diclofenac-degrading enrichment culture, and genome-based reclassification of Labrys portucalensis as a later heterotypic synonym of Labrys neptuniae.</title>
        <authorList>
            <person name="Tancsics A."/>
            <person name="Csepanyi A."/>
        </authorList>
    </citation>
    <scope>NUCLEOTIDE SEQUENCE [LARGE SCALE GENOMIC DNA]</scope>
    <source>
        <strain evidence="1 2">LMG 23412</strain>
    </source>
</reference>
<evidence type="ECO:0000313" key="1">
    <source>
        <dbReference type="EMBL" id="MFC2254465.1"/>
    </source>
</evidence>
<sequence>MNVRTTRSTVTFTKPFHLDGFKEYQLPGTYRVDIDEELIEGVSFLAYRRVAALFHLPALSQPQTSIQVARITPATFDAMLEQDSTII</sequence>
<evidence type="ECO:0000313" key="2">
    <source>
        <dbReference type="Proteomes" id="UP001595190"/>
    </source>
</evidence>
<dbReference type="Proteomes" id="UP001595190">
    <property type="component" value="Unassembled WGS sequence"/>
</dbReference>
<protein>
    <submittedName>
        <fullName evidence="1">Uncharacterized protein</fullName>
    </submittedName>
</protein>
<dbReference type="EMBL" id="JBHGPK010000033">
    <property type="protein sequence ID" value="MFC2254465.1"/>
    <property type="molecule type" value="Genomic_DNA"/>
</dbReference>